<proteinExistence type="predicted"/>
<dbReference type="EMBL" id="BQNB010014219">
    <property type="protein sequence ID" value="GJT25504.1"/>
    <property type="molecule type" value="Genomic_DNA"/>
</dbReference>
<accession>A0ABQ5CFS9</accession>
<evidence type="ECO:0000313" key="2">
    <source>
        <dbReference type="Proteomes" id="UP001151760"/>
    </source>
</evidence>
<organism evidence="1 2">
    <name type="scientific">Tanacetum coccineum</name>
    <dbReference type="NCBI Taxonomy" id="301880"/>
    <lineage>
        <taxon>Eukaryota</taxon>
        <taxon>Viridiplantae</taxon>
        <taxon>Streptophyta</taxon>
        <taxon>Embryophyta</taxon>
        <taxon>Tracheophyta</taxon>
        <taxon>Spermatophyta</taxon>
        <taxon>Magnoliopsida</taxon>
        <taxon>eudicotyledons</taxon>
        <taxon>Gunneridae</taxon>
        <taxon>Pentapetalae</taxon>
        <taxon>asterids</taxon>
        <taxon>campanulids</taxon>
        <taxon>Asterales</taxon>
        <taxon>Asteraceae</taxon>
        <taxon>Asteroideae</taxon>
        <taxon>Anthemideae</taxon>
        <taxon>Anthemidinae</taxon>
        <taxon>Tanacetum</taxon>
    </lineage>
</organism>
<sequence>MCARECGASLCGESCYKFPADKGYDDDMSRKRSERMRRRRSISFGVDSYMQQSSHDSSGSCITMTTTINQRYQSPTPVATIYYSQTNMIFSRRCIPLRREAHFTTPTGRTLSWESSTAASCCYT</sequence>
<evidence type="ECO:0000313" key="1">
    <source>
        <dbReference type="EMBL" id="GJT25504.1"/>
    </source>
</evidence>
<dbReference type="Proteomes" id="UP001151760">
    <property type="component" value="Unassembled WGS sequence"/>
</dbReference>
<comment type="caution">
    <text evidence="1">The sequence shown here is derived from an EMBL/GenBank/DDBJ whole genome shotgun (WGS) entry which is preliminary data.</text>
</comment>
<protein>
    <submittedName>
        <fullName evidence="1">Uncharacterized protein</fullName>
    </submittedName>
</protein>
<gene>
    <name evidence="1" type="ORF">Tco_0895441</name>
</gene>
<reference evidence="1" key="2">
    <citation type="submission" date="2022-01" db="EMBL/GenBank/DDBJ databases">
        <authorList>
            <person name="Yamashiro T."/>
            <person name="Shiraishi A."/>
            <person name="Satake H."/>
            <person name="Nakayama K."/>
        </authorList>
    </citation>
    <scope>NUCLEOTIDE SEQUENCE</scope>
</reference>
<name>A0ABQ5CFS9_9ASTR</name>
<keyword evidence="2" id="KW-1185">Reference proteome</keyword>
<reference evidence="1" key="1">
    <citation type="journal article" date="2022" name="Int. J. Mol. Sci.">
        <title>Draft Genome of Tanacetum Coccineum: Genomic Comparison of Closely Related Tanacetum-Family Plants.</title>
        <authorList>
            <person name="Yamashiro T."/>
            <person name="Shiraishi A."/>
            <person name="Nakayama K."/>
            <person name="Satake H."/>
        </authorList>
    </citation>
    <scope>NUCLEOTIDE SEQUENCE</scope>
</reference>